<accession>A0ABD0ME60</accession>
<organism evidence="1 2">
    <name type="scientific">Cirrhinus mrigala</name>
    <name type="common">Mrigala</name>
    <dbReference type="NCBI Taxonomy" id="683832"/>
    <lineage>
        <taxon>Eukaryota</taxon>
        <taxon>Metazoa</taxon>
        <taxon>Chordata</taxon>
        <taxon>Craniata</taxon>
        <taxon>Vertebrata</taxon>
        <taxon>Euteleostomi</taxon>
        <taxon>Actinopterygii</taxon>
        <taxon>Neopterygii</taxon>
        <taxon>Teleostei</taxon>
        <taxon>Ostariophysi</taxon>
        <taxon>Cypriniformes</taxon>
        <taxon>Cyprinidae</taxon>
        <taxon>Labeoninae</taxon>
        <taxon>Labeonini</taxon>
        <taxon>Cirrhinus</taxon>
    </lineage>
</organism>
<comment type="caution">
    <text evidence="1">The sequence shown here is derived from an EMBL/GenBank/DDBJ whole genome shotgun (WGS) entry which is preliminary data.</text>
</comment>
<sequence>SDLDLRGMKDLKAAERITNLSTTVATEVPKSTEGDTGALRRKPLSFLPMSARFTHRCLSVTTKAPMTLP</sequence>
<dbReference type="Proteomes" id="UP001529510">
    <property type="component" value="Unassembled WGS sequence"/>
</dbReference>
<dbReference type="AlphaFoldDB" id="A0ABD0ME60"/>
<protein>
    <submittedName>
        <fullName evidence="1">Uncharacterized protein</fullName>
    </submittedName>
</protein>
<dbReference type="EMBL" id="JAMKFB020000707">
    <property type="protein sequence ID" value="KAL0148337.1"/>
    <property type="molecule type" value="Genomic_DNA"/>
</dbReference>
<proteinExistence type="predicted"/>
<evidence type="ECO:0000313" key="2">
    <source>
        <dbReference type="Proteomes" id="UP001529510"/>
    </source>
</evidence>
<keyword evidence="2" id="KW-1185">Reference proteome</keyword>
<gene>
    <name evidence="1" type="ORF">M9458_056399</name>
</gene>
<evidence type="ECO:0000313" key="1">
    <source>
        <dbReference type="EMBL" id="KAL0148337.1"/>
    </source>
</evidence>
<feature type="non-terminal residue" evidence="1">
    <location>
        <position position="69"/>
    </location>
</feature>
<reference evidence="1 2" key="1">
    <citation type="submission" date="2024-05" db="EMBL/GenBank/DDBJ databases">
        <title>Genome sequencing and assembly of Indian major carp, Cirrhinus mrigala (Hamilton, 1822).</title>
        <authorList>
            <person name="Mohindra V."/>
            <person name="Chowdhury L.M."/>
            <person name="Lal K."/>
            <person name="Jena J.K."/>
        </authorList>
    </citation>
    <scope>NUCLEOTIDE SEQUENCE [LARGE SCALE GENOMIC DNA]</scope>
    <source>
        <strain evidence="1">CM1030</strain>
        <tissue evidence="1">Blood</tissue>
    </source>
</reference>
<name>A0ABD0ME60_CIRMR</name>
<feature type="non-terminal residue" evidence="1">
    <location>
        <position position="1"/>
    </location>
</feature>